<feature type="domain" description="Glycosyltransferase 2-like" evidence="4">
    <location>
        <begin position="1"/>
        <end position="94"/>
    </location>
</feature>
<dbReference type="EMBL" id="AWXZ01000005">
    <property type="protein sequence ID" value="ESR27432.1"/>
    <property type="molecule type" value="Genomic_DNA"/>
</dbReference>
<proteinExistence type="inferred from homology"/>
<evidence type="ECO:0000256" key="3">
    <source>
        <dbReference type="ARBA" id="ARBA00022679"/>
    </source>
</evidence>
<reference evidence="5 6" key="1">
    <citation type="journal article" date="2014" name="Genome Announc.">
        <title>Draft Genome Sequence of Lutibaculum baratangense Strain AMV1T, Isolated from a Mud Volcano in Andamans, India.</title>
        <authorList>
            <person name="Singh A."/>
            <person name="Sreenivas A."/>
            <person name="Sathyanarayana Reddy G."/>
            <person name="Pinnaka A.K."/>
            <person name="Shivaji S."/>
        </authorList>
    </citation>
    <scope>NUCLEOTIDE SEQUENCE [LARGE SCALE GENOMIC DNA]</scope>
    <source>
        <strain evidence="5 6">AMV1</strain>
    </source>
</reference>
<dbReference type="Proteomes" id="UP000017819">
    <property type="component" value="Unassembled WGS sequence"/>
</dbReference>
<accession>V4R675</accession>
<dbReference type="Gene3D" id="3.90.550.10">
    <property type="entry name" value="Spore Coat Polysaccharide Biosynthesis Protein SpsA, Chain A"/>
    <property type="match status" value="1"/>
</dbReference>
<dbReference type="PANTHER" id="PTHR43685">
    <property type="entry name" value="GLYCOSYLTRANSFERASE"/>
    <property type="match status" value="1"/>
</dbReference>
<evidence type="ECO:0000256" key="2">
    <source>
        <dbReference type="ARBA" id="ARBA00022676"/>
    </source>
</evidence>
<dbReference type="InterPro" id="IPR001173">
    <property type="entry name" value="Glyco_trans_2-like"/>
</dbReference>
<dbReference type="InterPro" id="IPR029044">
    <property type="entry name" value="Nucleotide-diphossugar_trans"/>
</dbReference>
<comment type="similarity">
    <text evidence="1">Belongs to the glycosyltransferase 2 family.</text>
</comment>
<evidence type="ECO:0000256" key="1">
    <source>
        <dbReference type="ARBA" id="ARBA00006739"/>
    </source>
</evidence>
<evidence type="ECO:0000313" key="6">
    <source>
        <dbReference type="Proteomes" id="UP000017819"/>
    </source>
</evidence>
<keyword evidence="6" id="KW-1185">Reference proteome</keyword>
<gene>
    <name evidence="5" type="ORF">N177_0126</name>
</gene>
<dbReference type="PANTHER" id="PTHR43685:SF5">
    <property type="entry name" value="GLYCOSYLTRANSFERASE EPSE-RELATED"/>
    <property type="match status" value="1"/>
</dbReference>
<dbReference type="SUPFAM" id="SSF53448">
    <property type="entry name" value="Nucleotide-diphospho-sugar transferases"/>
    <property type="match status" value="1"/>
</dbReference>
<dbReference type="InterPro" id="IPR050834">
    <property type="entry name" value="Glycosyltransf_2"/>
</dbReference>
<name>V4R675_9HYPH</name>
<dbReference type="Pfam" id="PF00535">
    <property type="entry name" value="Glycos_transf_2"/>
    <property type="match status" value="1"/>
</dbReference>
<evidence type="ECO:0000313" key="5">
    <source>
        <dbReference type="EMBL" id="ESR27432.1"/>
    </source>
</evidence>
<dbReference type="STRING" id="631454.N177_0126"/>
<organism evidence="5 6">
    <name type="scientific">Lutibaculum baratangense AMV1</name>
    <dbReference type="NCBI Taxonomy" id="631454"/>
    <lineage>
        <taxon>Bacteria</taxon>
        <taxon>Pseudomonadati</taxon>
        <taxon>Pseudomonadota</taxon>
        <taxon>Alphaproteobacteria</taxon>
        <taxon>Hyphomicrobiales</taxon>
        <taxon>Tepidamorphaceae</taxon>
        <taxon>Lutibaculum</taxon>
    </lineage>
</organism>
<sequence>MARGEYVALLGGDDISLPHRVEQQLDQIERGYDIVFSLPRLIDDRSRELPYYRFPIFFRENFESEAELLRTLFLEGNFLCGPSAMARRSFFERHGIYRRGLIQLQDFDLWVRACREGARMRRFEDPIVRYRVRDGEGNLSGPRNKNRTPFELVSIYRDILEGTSHSLLREAFPHDMSARSSDDLLAREADILFLYLNHPKQLVRSVGIERAVAWLDDEDRSRELAGRGFGPAELFQIMSETHFCEH</sequence>
<keyword evidence="2" id="KW-0328">Glycosyltransferase</keyword>
<evidence type="ECO:0000259" key="4">
    <source>
        <dbReference type="Pfam" id="PF00535"/>
    </source>
</evidence>
<protein>
    <submittedName>
        <fullName evidence="5">Putative teichoic acid/polysaccharide glycosyl transferase, family 2</fullName>
    </submittedName>
</protein>
<keyword evidence="3 5" id="KW-0808">Transferase</keyword>
<comment type="caution">
    <text evidence="5">The sequence shown here is derived from an EMBL/GenBank/DDBJ whole genome shotgun (WGS) entry which is preliminary data.</text>
</comment>
<dbReference type="AlphaFoldDB" id="V4R675"/>
<dbReference type="eggNOG" id="COG1216">
    <property type="taxonomic scope" value="Bacteria"/>
</dbReference>
<dbReference type="GO" id="GO:0016757">
    <property type="term" value="F:glycosyltransferase activity"/>
    <property type="evidence" value="ECO:0007669"/>
    <property type="project" value="UniProtKB-KW"/>
</dbReference>